<evidence type="ECO:0000313" key="8">
    <source>
        <dbReference type="Proteomes" id="UP000248646"/>
    </source>
</evidence>
<dbReference type="RefSeq" id="WP_111440684.1">
    <property type="nucleotide sequence ID" value="NZ_QKZI01000009.1"/>
</dbReference>
<comment type="pathway">
    <text evidence="2">Siderophore biosynthesis.</text>
</comment>
<comment type="caution">
    <text evidence="7">The sequence shown here is derived from an EMBL/GenBank/DDBJ whole genome shotgun (WGS) entry which is preliminary data.</text>
</comment>
<dbReference type="AlphaFoldDB" id="A0A2W7MEY9"/>
<dbReference type="OrthoDB" id="9795206at2"/>
<dbReference type="SMART" id="SM01006">
    <property type="entry name" value="AlcB"/>
    <property type="match status" value="1"/>
</dbReference>
<protein>
    <recommendedName>
        <fullName evidence="3">Lysine N-acyltransferase MbtK</fullName>
    </recommendedName>
    <alternativeName>
        <fullName evidence="5">Mycobactin synthase protein K</fullName>
    </alternativeName>
</protein>
<proteinExistence type="predicted"/>
<dbReference type="InterPro" id="IPR019432">
    <property type="entry name" value="Acyltransferase_MbtK/IucB-like"/>
</dbReference>
<dbReference type="Pfam" id="PF13523">
    <property type="entry name" value="Acetyltransf_8"/>
    <property type="match status" value="1"/>
</dbReference>
<feature type="domain" description="N-acetyltransferase" evidence="6">
    <location>
        <begin position="22"/>
        <end position="185"/>
    </location>
</feature>
<gene>
    <name evidence="7" type="ORF">C7437_10917</name>
</gene>
<reference evidence="7 8" key="1">
    <citation type="submission" date="2018-06" db="EMBL/GenBank/DDBJ databases">
        <title>Genomic Encyclopedia of Type Strains, Phase IV (KMG-IV): sequencing the most valuable type-strain genomes for metagenomic binning, comparative biology and taxonomic classification.</title>
        <authorList>
            <person name="Goeker M."/>
        </authorList>
    </citation>
    <scope>NUCLEOTIDE SEQUENCE [LARGE SCALE GENOMIC DNA]</scope>
    <source>
        <strain evidence="7 8">DSM 5</strain>
    </source>
</reference>
<evidence type="ECO:0000256" key="4">
    <source>
        <dbReference type="ARBA" id="ARBA00023251"/>
    </source>
</evidence>
<accession>A0A2W7MEY9</accession>
<comment type="function">
    <text evidence="1">Acyltransferase required for the direct transfer of medium- to long-chain fatty acyl moieties from a carrier protein (MbtL) on to the epsilon-amino group of lysine residue in the mycobactin core.</text>
</comment>
<dbReference type="GO" id="GO:0016410">
    <property type="term" value="F:N-acyltransferase activity"/>
    <property type="evidence" value="ECO:0007669"/>
    <property type="project" value="TreeGrafter"/>
</dbReference>
<dbReference type="InterPro" id="IPR000182">
    <property type="entry name" value="GNAT_dom"/>
</dbReference>
<evidence type="ECO:0000256" key="3">
    <source>
        <dbReference type="ARBA" id="ARBA00020586"/>
    </source>
</evidence>
<keyword evidence="8" id="KW-1185">Reference proteome</keyword>
<organism evidence="7 8">
    <name type="scientific">Psychrobacillus insolitus</name>
    <dbReference type="NCBI Taxonomy" id="1461"/>
    <lineage>
        <taxon>Bacteria</taxon>
        <taxon>Bacillati</taxon>
        <taxon>Bacillota</taxon>
        <taxon>Bacilli</taxon>
        <taxon>Bacillales</taxon>
        <taxon>Bacillaceae</taxon>
        <taxon>Psychrobacillus</taxon>
    </lineage>
</organism>
<dbReference type="EMBL" id="QKZI01000009">
    <property type="protein sequence ID" value="PZX02873.1"/>
    <property type="molecule type" value="Genomic_DNA"/>
</dbReference>
<sequence length="199" mass="23576">MTAMLQTNYPFTIEDFQVKQDITFRPVSLKEDFERLYTWMHEPHVIPYWKLNIGRDAYKQHLQTFLNDPHQQLLIGEIEGVPMSYWESYTVEGDVISKYYSYDQKDQGIHLLIGETGYLGKGYIYPLLLTILKRKFEINDTKRVVAEPDIRNEKMIAIFKKCGFQPIKEVNLPDKTGLLLSCERNVFERRWSEWNNGTL</sequence>
<keyword evidence="7" id="KW-0808">Transferase</keyword>
<evidence type="ECO:0000256" key="5">
    <source>
        <dbReference type="ARBA" id="ARBA00031122"/>
    </source>
</evidence>
<evidence type="ECO:0000313" key="7">
    <source>
        <dbReference type="EMBL" id="PZX02873.1"/>
    </source>
</evidence>
<evidence type="ECO:0000256" key="1">
    <source>
        <dbReference type="ARBA" id="ARBA00003818"/>
    </source>
</evidence>
<dbReference type="InterPro" id="IPR016181">
    <property type="entry name" value="Acyl_CoA_acyltransferase"/>
</dbReference>
<dbReference type="GO" id="GO:0046677">
    <property type="term" value="P:response to antibiotic"/>
    <property type="evidence" value="ECO:0007669"/>
    <property type="project" value="UniProtKB-KW"/>
</dbReference>
<evidence type="ECO:0000256" key="2">
    <source>
        <dbReference type="ARBA" id="ARBA00004924"/>
    </source>
</evidence>
<dbReference type="PROSITE" id="PS51186">
    <property type="entry name" value="GNAT"/>
    <property type="match status" value="1"/>
</dbReference>
<dbReference type="GO" id="GO:0019290">
    <property type="term" value="P:siderophore biosynthetic process"/>
    <property type="evidence" value="ECO:0007669"/>
    <property type="project" value="InterPro"/>
</dbReference>
<keyword evidence="4" id="KW-0046">Antibiotic resistance</keyword>
<dbReference type="SUPFAM" id="SSF55729">
    <property type="entry name" value="Acyl-CoA N-acyltransferases (Nat)"/>
    <property type="match status" value="1"/>
</dbReference>
<dbReference type="PANTHER" id="PTHR31438">
    <property type="entry name" value="LYSINE N-ACYLTRANSFERASE C17G9.06C-RELATED"/>
    <property type="match status" value="1"/>
</dbReference>
<evidence type="ECO:0000259" key="6">
    <source>
        <dbReference type="PROSITE" id="PS51186"/>
    </source>
</evidence>
<dbReference type="PANTHER" id="PTHR31438:SF1">
    <property type="entry name" value="LYSINE N-ACYLTRANSFERASE C17G9.06C-RELATED"/>
    <property type="match status" value="1"/>
</dbReference>
<name>A0A2W7MEY9_9BACI</name>
<dbReference type="Proteomes" id="UP000248646">
    <property type="component" value="Unassembled WGS sequence"/>
</dbReference>
<dbReference type="Gene3D" id="3.40.630.30">
    <property type="match status" value="1"/>
</dbReference>